<accession>A0ABV4WC06</accession>
<dbReference type="Proteomes" id="UP001576762">
    <property type="component" value="Unassembled WGS sequence"/>
</dbReference>
<evidence type="ECO:0008006" key="3">
    <source>
        <dbReference type="Google" id="ProtNLM"/>
    </source>
</evidence>
<comment type="caution">
    <text evidence="1">The sequence shown here is derived from an EMBL/GenBank/DDBJ whole genome shotgun (WGS) entry which is preliminary data.</text>
</comment>
<proteinExistence type="predicted"/>
<dbReference type="EMBL" id="JBHFLD010000043">
    <property type="protein sequence ID" value="MFB2717731.1"/>
    <property type="molecule type" value="Genomic_DNA"/>
</dbReference>
<evidence type="ECO:0000313" key="1">
    <source>
        <dbReference type="EMBL" id="MFB2717731.1"/>
    </source>
</evidence>
<organism evidence="1 2">
    <name type="scientific">Marinobacter shengliensis</name>
    <dbReference type="NCBI Taxonomy" id="1389223"/>
    <lineage>
        <taxon>Bacteria</taxon>
        <taxon>Pseudomonadati</taxon>
        <taxon>Pseudomonadota</taxon>
        <taxon>Gammaproteobacteria</taxon>
        <taxon>Pseudomonadales</taxon>
        <taxon>Marinobacteraceae</taxon>
        <taxon>Marinobacter</taxon>
    </lineage>
</organism>
<reference evidence="1 2" key="1">
    <citation type="submission" date="2024-09" db="EMBL/GenBank/DDBJ databases">
        <title>Draft genome sequences of 6 high pH adapted Marinobacter shengliensis sp. isolated from Mariana forearc serpentinite mud volcanoes.</title>
        <authorList>
            <person name="Elkassas S."/>
            <person name="Serres M."/>
            <person name="Michael N."/>
            <person name="Amina P."/>
            <person name="Teodora Z."/>
            <person name="Julie H."/>
        </authorList>
    </citation>
    <scope>NUCLEOTIDE SEQUENCE [LARGE SCALE GENOMIC DNA]</scope>
    <source>
        <strain evidence="1 2">EB4</strain>
    </source>
</reference>
<name>A0ABV4WC06_9GAMM</name>
<gene>
    <name evidence="1" type="ORF">ACE05E_19835</name>
</gene>
<sequence>MWGNSSSMGGGGAVLGQMIIPVPVLGALLGNLVGSTLGAVGVSYANNKVLGICIESGWTFWGLVDQSYVVPEEVLKEAGFDLFARQLFKPEQFNIARFNLPFFQKNSLSFTVVRRGVISFNTVGYM</sequence>
<evidence type="ECO:0000313" key="2">
    <source>
        <dbReference type="Proteomes" id="UP001576762"/>
    </source>
</evidence>
<dbReference type="RefSeq" id="WP_154707637.1">
    <property type="nucleotide sequence ID" value="NZ_JBHFLC010000052.1"/>
</dbReference>
<protein>
    <recommendedName>
        <fullName evidence="3">DUF4225 domain-containing protein</fullName>
    </recommendedName>
</protein>
<keyword evidence="2" id="KW-1185">Reference proteome</keyword>